<sequence length="331" mass="34732">MNETPYPPLPSVRRLVMGGASRLHRYPDHAAAELLATLAARLGVPAAQLVVGPGSAGLCQHLIQAIAPQGGTVVHAALSFEAYPLIIANAGARPVPVPLADHRHDLTAMADAVTADTRCVLVCNPNNPTGTVLHRAEIERFLDRIPPEVVVIVDEAYREFVTDPDVPDLVAVAGDRGNLCVLRTFSKAYGLAALRVGYAVAPPGIAAAARLRGAVFFPSGPGQAAAVASLDPVAEAELLTRCAELARHRRQLSDQLAALGLPVVPSQANFVWLTLGTDAEAFTAHCRRAGILVRSHPGQGVRITVGDAAANRRLVEVAAEFVVTDRTAVAS</sequence>
<evidence type="ECO:0000256" key="2">
    <source>
        <dbReference type="ARBA" id="ARBA00022576"/>
    </source>
</evidence>
<dbReference type="InterPro" id="IPR024892">
    <property type="entry name" value="ArAT"/>
</dbReference>
<dbReference type="AlphaFoldDB" id="A0A7W7WMZ4"/>
<evidence type="ECO:0000313" key="8">
    <source>
        <dbReference type="Proteomes" id="UP000578819"/>
    </source>
</evidence>
<dbReference type="InterPro" id="IPR001917">
    <property type="entry name" value="Aminotrans_II_pyridoxalP_BS"/>
</dbReference>
<comment type="similarity">
    <text evidence="5">Belongs to the class-II pyridoxal-phosphate-dependent aminotransferase family.</text>
</comment>
<dbReference type="PROSITE" id="PS00599">
    <property type="entry name" value="AA_TRANSFER_CLASS_2"/>
    <property type="match status" value="1"/>
</dbReference>
<dbReference type="CDD" id="cd00609">
    <property type="entry name" value="AAT_like"/>
    <property type="match status" value="1"/>
</dbReference>
<dbReference type="InterPro" id="IPR004839">
    <property type="entry name" value="Aminotransferase_I/II_large"/>
</dbReference>
<gene>
    <name evidence="7" type="ORF">FHR38_000722</name>
</gene>
<dbReference type="EC" id="2.6.1.9" evidence="7"/>
<dbReference type="GO" id="GO:0030170">
    <property type="term" value="F:pyridoxal phosphate binding"/>
    <property type="evidence" value="ECO:0007669"/>
    <property type="project" value="InterPro"/>
</dbReference>
<dbReference type="InterPro" id="IPR015424">
    <property type="entry name" value="PyrdxlP-dep_Trfase"/>
</dbReference>
<reference evidence="7 8" key="1">
    <citation type="submission" date="2020-08" db="EMBL/GenBank/DDBJ databases">
        <title>Sequencing the genomes of 1000 actinobacteria strains.</title>
        <authorList>
            <person name="Klenk H.-P."/>
        </authorList>
    </citation>
    <scope>NUCLEOTIDE SEQUENCE [LARGE SCALE GENOMIC DNA]</scope>
    <source>
        <strain evidence="7 8">DSM 45886</strain>
    </source>
</reference>
<dbReference type="InterPro" id="IPR015421">
    <property type="entry name" value="PyrdxlP-dep_Trfase_major"/>
</dbReference>
<feature type="domain" description="Aminotransferase class I/classII large" evidence="6">
    <location>
        <begin position="2"/>
        <end position="316"/>
    </location>
</feature>
<comment type="cofactor">
    <cofactor evidence="1 5">
        <name>pyridoxal 5'-phosphate</name>
        <dbReference type="ChEBI" id="CHEBI:597326"/>
    </cofactor>
</comment>
<keyword evidence="8" id="KW-1185">Reference proteome</keyword>
<name>A0A7W7WMZ4_9ACTN</name>
<dbReference type="PANTHER" id="PTHR43643">
    <property type="entry name" value="HISTIDINOL-PHOSPHATE AMINOTRANSFERASE 2"/>
    <property type="match status" value="1"/>
</dbReference>
<dbReference type="SUPFAM" id="SSF53383">
    <property type="entry name" value="PLP-dependent transferases"/>
    <property type="match status" value="1"/>
</dbReference>
<dbReference type="Gene3D" id="3.90.1150.10">
    <property type="entry name" value="Aspartate Aminotransferase, domain 1"/>
    <property type="match status" value="1"/>
</dbReference>
<dbReference type="Gene3D" id="3.40.640.10">
    <property type="entry name" value="Type I PLP-dependent aspartate aminotransferase-like (Major domain)"/>
    <property type="match status" value="1"/>
</dbReference>
<proteinExistence type="inferred from homology"/>
<keyword evidence="2 7" id="KW-0032">Aminotransferase</keyword>
<dbReference type="EMBL" id="JACHJW010000001">
    <property type="protein sequence ID" value="MBB4956989.1"/>
    <property type="molecule type" value="Genomic_DNA"/>
</dbReference>
<dbReference type="Pfam" id="PF00155">
    <property type="entry name" value="Aminotran_1_2"/>
    <property type="match status" value="1"/>
</dbReference>
<dbReference type="NCBIfam" id="NF002878">
    <property type="entry name" value="PRK03321.1"/>
    <property type="match status" value="1"/>
</dbReference>
<keyword evidence="4 5" id="KW-0663">Pyridoxal phosphate</keyword>
<evidence type="ECO:0000313" key="7">
    <source>
        <dbReference type="EMBL" id="MBB4956989.1"/>
    </source>
</evidence>
<dbReference type="InterPro" id="IPR015422">
    <property type="entry name" value="PyrdxlP-dep_Trfase_small"/>
</dbReference>
<organism evidence="7 8">
    <name type="scientific">Micromonospora polyrhachis</name>
    <dbReference type="NCBI Taxonomy" id="1282883"/>
    <lineage>
        <taxon>Bacteria</taxon>
        <taxon>Bacillati</taxon>
        <taxon>Actinomycetota</taxon>
        <taxon>Actinomycetes</taxon>
        <taxon>Micromonosporales</taxon>
        <taxon>Micromonosporaceae</taxon>
        <taxon>Micromonospora</taxon>
    </lineage>
</organism>
<evidence type="ECO:0000256" key="5">
    <source>
        <dbReference type="RuleBase" id="RU003693"/>
    </source>
</evidence>
<evidence type="ECO:0000256" key="1">
    <source>
        <dbReference type="ARBA" id="ARBA00001933"/>
    </source>
</evidence>
<dbReference type="GO" id="GO:0004400">
    <property type="term" value="F:histidinol-phosphate transaminase activity"/>
    <property type="evidence" value="ECO:0007669"/>
    <property type="project" value="UniProtKB-EC"/>
</dbReference>
<protein>
    <submittedName>
        <fullName evidence="7">Histidinol-phosphate aminotransferase</fullName>
        <ecNumber evidence="7">2.6.1.9</ecNumber>
    </submittedName>
</protein>
<comment type="caution">
    <text evidence="7">The sequence shown here is derived from an EMBL/GenBank/DDBJ whole genome shotgun (WGS) entry which is preliminary data.</text>
</comment>
<evidence type="ECO:0000259" key="6">
    <source>
        <dbReference type="Pfam" id="PF00155"/>
    </source>
</evidence>
<evidence type="ECO:0000256" key="4">
    <source>
        <dbReference type="ARBA" id="ARBA00022898"/>
    </source>
</evidence>
<keyword evidence="3 7" id="KW-0808">Transferase</keyword>
<accession>A0A7W7WMZ4</accession>
<evidence type="ECO:0000256" key="3">
    <source>
        <dbReference type="ARBA" id="ARBA00022679"/>
    </source>
</evidence>
<dbReference type="PANTHER" id="PTHR43643:SF3">
    <property type="entry name" value="HISTIDINOL-PHOSPHATE AMINOTRANSFERASE"/>
    <property type="match status" value="1"/>
</dbReference>
<dbReference type="InterPro" id="IPR050106">
    <property type="entry name" value="HistidinolP_aminotransfase"/>
</dbReference>
<dbReference type="Proteomes" id="UP000578819">
    <property type="component" value="Unassembled WGS sequence"/>
</dbReference>